<feature type="transmembrane region" description="Helical" evidence="1">
    <location>
        <begin position="154"/>
        <end position="182"/>
    </location>
</feature>
<dbReference type="Pfam" id="PF13367">
    <property type="entry name" value="PrsW-protease"/>
    <property type="match status" value="1"/>
</dbReference>
<dbReference type="AlphaFoldDB" id="A0A841BNE2"/>
<dbReference type="GO" id="GO:0008233">
    <property type="term" value="F:peptidase activity"/>
    <property type="evidence" value="ECO:0007669"/>
    <property type="project" value="InterPro"/>
</dbReference>
<evidence type="ECO:0000256" key="1">
    <source>
        <dbReference type="SAM" id="Phobius"/>
    </source>
</evidence>
<dbReference type="InterPro" id="IPR026898">
    <property type="entry name" value="PrsW"/>
</dbReference>
<reference evidence="2 3" key="1">
    <citation type="submission" date="2020-08" db="EMBL/GenBank/DDBJ databases">
        <title>Sequencing the genomes of 1000 actinobacteria strains.</title>
        <authorList>
            <person name="Klenk H.-P."/>
        </authorList>
    </citation>
    <scope>NUCLEOTIDE SEQUENCE [LARGE SCALE GENOMIC DNA]</scope>
    <source>
        <strain evidence="2 3">DSM 45362</strain>
    </source>
</reference>
<keyword evidence="3" id="KW-1185">Reference proteome</keyword>
<keyword evidence="1" id="KW-0812">Transmembrane</keyword>
<feature type="transmembrane region" description="Helical" evidence="1">
    <location>
        <begin position="275"/>
        <end position="297"/>
    </location>
</feature>
<dbReference type="PANTHER" id="PTHR36844">
    <property type="entry name" value="PROTEASE PRSW"/>
    <property type="match status" value="1"/>
</dbReference>
<protein>
    <submittedName>
        <fullName evidence="2">RsiW-degrading membrane proteinase PrsW (M82 family)</fullName>
    </submittedName>
</protein>
<feature type="transmembrane region" description="Helical" evidence="1">
    <location>
        <begin position="58"/>
        <end position="82"/>
    </location>
</feature>
<dbReference type="Proteomes" id="UP000587527">
    <property type="component" value="Unassembled WGS sequence"/>
</dbReference>
<keyword evidence="1" id="KW-1133">Transmembrane helix</keyword>
<dbReference type="EMBL" id="JACHMN010000002">
    <property type="protein sequence ID" value="MBB5868806.1"/>
    <property type="molecule type" value="Genomic_DNA"/>
</dbReference>
<proteinExistence type="predicted"/>
<name>A0A841BNE2_9ACTN</name>
<evidence type="ECO:0000313" key="3">
    <source>
        <dbReference type="Proteomes" id="UP000587527"/>
    </source>
</evidence>
<gene>
    <name evidence="2" type="ORF">F4553_002185</name>
</gene>
<feature type="transmembrane region" description="Helical" evidence="1">
    <location>
        <begin position="34"/>
        <end position="52"/>
    </location>
</feature>
<keyword evidence="1" id="KW-0472">Membrane</keyword>
<dbReference type="RefSeq" id="WP_184835010.1">
    <property type="nucleotide sequence ID" value="NZ_JACHMN010000002.1"/>
</dbReference>
<comment type="caution">
    <text evidence="2">The sequence shown here is derived from an EMBL/GenBank/DDBJ whole genome shotgun (WGS) entry which is preliminary data.</text>
</comment>
<feature type="transmembrane region" description="Helical" evidence="1">
    <location>
        <begin position="94"/>
        <end position="113"/>
    </location>
</feature>
<accession>A0A841BNE2</accession>
<feature type="transmembrane region" description="Helical" evidence="1">
    <location>
        <begin position="211"/>
        <end position="235"/>
    </location>
</feature>
<dbReference type="PANTHER" id="PTHR36844:SF1">
    <property type="entry name" value="PROTEASE PRSW"/>
    <property type="match status" value="1"/>
</dbReference>
<evidence type="ECO:0000313" key="2">
    <source>
        <dbReference type="EMBL" id="MBB5868806.1"/>
    </source>
</evidence>
<sequence>MTAVPVELLDDTRTAALRTSGWGRGFRFFQPRNLAFWVYAVLVGAGVLAWLTDITDEAGVYGPIIAVSTVVFAVYGAIFWWFTQRIDRYARQNPQLMVLAFLWGAFAATWTMAQPANEAALALWGKGFGQTFSANWAAGLTAPFTEELAKGSGLLLLIALAPRLIVTAFDGFILGAFLGLGFQILEDISYAMNSAAGAFGTDQLGSATLTIITRIVVGVAAHILYSAVFGAGLVYFLGRPAEPRRRGFGLALMLSAMVLHGVWDAQGALFRAGGLLTFAVWFALIAVALVLVVHVFNTTVPRERGFMRDVMAPEVARGVITDAELDALAGDRKARKAYRRAGANHRERSRARHVLDAANDLAAQLAAAGGAETPDVAFARQEVRRLRG</sequence>
<organism evidence="2 3">
    <name type="scientific">Allocatelliglobosispora scoriae</name>
    <dbReference type="NCBI Taxonomy" id="643052"/>
    <lineage>
        <taxon>Bacteria</taxon>
        <taxon>Bacillati</taxon>
        <taxon>Actinomycetota</taxon>
        <taxon>Actinomycetes</taxon>
        <taxon>Micromonosporales</taxon>
        <taxon>Micromonosporaceae</taxon>
        <taxon>Allocatelliglobosispora</taxon>
    </lineage>
</organism>